<comment type="subcellular location">
    <subcellularLocation>
        <location evidence="1">Cell envelope</location>
    </subcellularLocation>
</comment>
<dbReference type="Gene3D" id="2.40.30.170">
    <property type="match status" value="1"/>
</dbReference>
<dbReference type="PANTHER" id="PTHR32347">
    <property type="entry name" value="EFFLUX SYSTEM COMPONENT YKNX-RELATED"/>
    <property type="match status" value="1"/>
</dbReference>
<sequence>MNPFKGGTCLRTLGARSGRWKYLVGVGLVVVALLLLLLLLFCLPKAPDDESSWVSVTRQKLEHEIGLVGKIEPMDAVIINAPFEGSVLANELTPGMQVEKGQALLSFDPALLEIKIRDALANKLKAQQNVESYRRWATGPDVRRAKQALRVAELSMQNLELEYSNVEALYQKGIVPRNERDTLEQQRYLQSLELVAAQAELENVLAVGVGEARTIADMEYMNASVIHEQLSQLLEKKTLYAPFSGVVLSVGTPQATGAEAGVLQQGASFTQGLQVLKLANMEGLKVVAQVSEVDVGKFSLNQPVIISGDGFSGQPLGGFISAISQLAIQDENAGAAARFPITVTLTSTSDNDLQSVRLGMSVHMTIVTYSNDSSFIIPHAAIVKDGDTLFVEHRDGLDAPVVRRAVTTGQSTVQGVEVFGVTSGFVRVR</sequence>
<evidence type="ECO:0000256" key="2">
    <source>
        <dbReference type="ARBA" id="ARBA00023054"/>
    </source>
</evidence>
<evidence type="ECO:0000256" key="4">
    <source>
        <dbReference type="SAM" id="Phobius"/>
    </source>
</evidence>
<gene>
    <name evidence="6" type="ORF">AB3G35_07230</name>
</gene>
<evidence type="ECO:0000259" key="5">
    <source>
        <dbReference type="Pfam" id="PF25990"/>
    </source>
</evidence>
<dbReference type="Pfam" id="PF25990">
    <property type="entry name" value="Beta-barrel_YknX"/>
    <property type="match status" value="1"/>
</dbReference>
<dbReference type="InterPro" id="IPR058636">
    <property type="entry name" value="Beta-barrel_YknX"/>
</dbReference>
<evidence type="ECO:0000256" key="1">
    <source>
        <dbReference type="ARBA" id="ARBA00004196"/>
    </source>
</evidence>
<protein>
    <submittedName>
        <fullName evidence="6">Efflux RND transporter periplasmic adaptor subunit</fullName>
    </submittedName>
</protein>
<dbReference type="EMBL" id="CP165623">
    <property type="protein sequence ID" value="XDV07381.1"/>
    <property type="molecule type" value="Genomic_DNA"/>
</dbReference>
<feature type="domain" description="YknX-like beta-barrel" evidence="5">
    <location>
        <begin position="284"/>
        <end position="366"/>
    </location>
</feature>
<keyword evidence="4" id="KW-0812">Transmembrane</keyword>
<keyword evidence="4" id="KW-1133">Transmembrane helix</keyword>
<proteinExistence type="predicted"/>
<dbReference type="InterPro" id="IPR050465">
    <property type="entry name" value="UPF0194_transport"/>
</dbReference>
<feature type="coiled-coil region" evidence="3">
    <location>
        <begin position="142"/>
        <end position="169"/>
    </location>
</feature>
<dbReference type="GO" id="GO:0030313">
    <property type="term" value="C:cell envelope"/>
    <property type="evidence" value="ECO:0007669"/>
    <property type="project" value="UniProtKB-SubCell"/>
</dbReference>
<feature type="transmembrane region" description="Helical" evidence="4">
    <location>
        <begin position="20"/>
        <end position="41"/>
    </location>
</feature>
<reference evidence="6" key="1">
    <citation type="submission" date="2024-07" db="EMBL/GenBank/DDBJ databases">
        <authorList>
            <person name="Biller S.J."/>
        </authorList>
    </citation>
    <scope>NUCLEOTIDE SEQUENCE</scope>
    <source>
        <strain evidence="6">WC2401</strain>
    </source>
</reference>
<dbReference type="AlphaFoldDB" id="A0AB39WZW5"/>
<keyword evidence="2 3" id="KW-0175">Coiled coil</keyword>
<evidence type="ECO:0000256" key="3">
    <source>
        <dbReference type="SAM" id="Coils"/>
    </source>
</evidence>
<accession>A0AB39WZW5</accession>
<evidence type="ECO:0000313" key="6">
    <source>
        <dbReference type="EMBL" id="XDV07381.1"/>
    </source>
</evidence>
<dbReference type="RefSeq" id="WP_369782426.1">
    <property type="nucleotide sequence ID" value="NZ_CP165623.1"/>
</dbReference>
<keyword evidence="4" id="KW-0472">Membrane</keyword>
<organism evidence="6">
    <name type="scientific">Pseudomonas sp. WC2401</name>
    <dbReference type="NCBI Taxonomy" id="3234143"/>
    <lineage>
        <taxon>Bacteria</taxon>
        <taxon>Pseudomonadati</taxon>
        <taxon>Pseudomonadota</taxon>
        <taxon>Gammaproteobacteria</taxon>
        <taxon>Pseudomonadales</taxon>
        <taxon>Pseudomonadaceae</taxon>
        <taxon>Pseudomonas</taxon>
    </lineage>
</organism>
<name>A0AB39WZW5_9PSED</name>
<dbReference type="SUPFAM" id="SSF111369">
    <property type="entry name" value="HlyD-like secretion proteins"/>
    <property type="match status" value="1"/>
</dbReference>